<dbReference type="PANTHER" id="PTHR33194:SF4">
    <property type="entry name" value="CCHC-TYPE DOMAIN-CONTAINING PROTEIN"/>
    <property type="match status" value="1"/>
</dbReference>
<feature type="compositionally biased region" description="Polar residues" evidence="1">
    <location>
        <begin position="411"/>
        <end position="460"/>
    </location>
</feature>
<proteinExistence type="predicted"/>
<feature type="compositionally biased region" description="Low complexity" evidence="1">
    <location>
        <begin position="461"/>
        <end position="475"/>
    </location>
</feature>
<comment type="caution">
    <text evidence="3">The sequence shown here is derived from an EMBL/GenBank/DDBJ whole genome shotgun (WGS) entry which is preliminary data.</text>
</comment>
<evidence type="ECO:0000313" key="4">
    <source>
        <dbReference type="Proteomes" id="UP000681722"/>
    </source>
</evidence>
<protein>
    <recommendedName>
        <fullName evidence="2">Ty3 transposon capsid-like protein domain-containing protein</fullName>
    </recommendedName>
</protein>
<feature type="compositionally biased region" description="Polar residues" evidence="1">
    <location>
        <begin position="476"/>
        <end position="486"/>
    </location>
</feature>
<name>A0A8S2WI73_9BILA</name>
<dbReference type="Pfam" id="PF19259">
    <property type="entry name" value="Ty3_capsid"/>
    <property type="match status" value="1"/>
</dbReference>
<reference evidence="3" key="1">
    <citation type="submission" date="2021-02" db="EMBL/GenBank/DDBJ databases">
        <authorList>
            <person name="Nowell W R."/>
        </authorList>
    </citation>
    <scope>NUCLEOTIDE SEQUENCE</scope>
</reference>
<organism evidence="3 4">
    <name type="scientific">Didymodactylos carnosus</name>
    <dbReference type="NCBI Taxonomy" id="1234261"/>
    <lineage>
        <taxon>Eukaryota</taxon>
        <taxon>Metazoa</taxon>
        <taxon>Spiralia</taxon>
        <taxon>Gnathifera</taxon>
        <taxon>Rotifera</taxon>
        <taxon>Eurotatoria</taxon>
        <taxon>Bdelloidea</taxon>
        <taxon>Philodinida</taxon>
        <taxon>Philodinidae</taxon>
        <taxon>Didymodactylos</taxon>
    </lineage>
</organism>
<dbReference type="Proteomes" id="UP000681722">
    <property type="component" value="Unassembled WGS sequence"/>
</dbReference>
<feature type="domain" description="Ty3 transposon capsid-like protein" evidence="2">
    <location>
        <begin position="216"/>
        <end position="383"/>
    </location>
</feature>
<gene>
    <name evidence="3" type="ORF">SRO942_LOCUS41610</name>
</gene>
<dbReference type="PANTHER" id="PTHR33194">
    <property type="entry name" value="ZINC KNUCKLE DOMAINCONTAINING PROTEIN"/>
    <property type="match status" value="1"/>
</dbReference>
<dbReference type="OrthoDB" id="10012585at2759"/>
<dbReference type="AlphaFoldDB" id="A0A8S2WI73"/>
<feature type="region of interest" description="Disordered" evidence="1">
    <location>
        <begin position="382"/>
        <end position="500"/>
    </location>
</feature>
<feature type="region of interest" description="Disordered" evidence="1">
    <location>
        <begin position="161"/>
        <end position="181"/>
    </location>
</feature>
<feature type="compositionally biased region" description="Basic residues" evidence="1">
    <location>
        <begin position="491"/>
        <end position="500"/>
    </location>
</feature>
<sequence>MMSTSPPSSPSATNSNTIDPTNDSMTTSAPDTTTKCEAVDNFKQAEETLLKIIPVLDRKQTANLFKHYQQECDIQKQRAAEIQQALGAIPQFKGVGAEEWFSDVLQKFGEFDLDPETMLYCIRNKFVGAPLLWYYENSFEFTNFPTFVKSFRLKYMDSSTSFTSQSNSKPSSTITDDPLSSFSTTVSTKPCTLQSPISSHVDFVENILQKSFIEEIIKNPKTFTGKENVSSWLEEIEQQFTASKWPEDSRLQYIPQFLRNGARQWYKENKTKITTWSQFKTDIKTAYTSTYEVTLAFQRLKNYQQTNNQTVKQYYAEILKLCKEADIQMSEQMKLQYLLDNLKPSIKIKVIEKSPKTTAQFLEYAKTVEDLQTLISSDPNLSNFASDNVTATSPTFRSNTSSKVYIPPPRRSNSNQTQQEQSFPTSTKAQSLTHSIQTLSSSEQPSLKNTHASFQQPPLHSTQSSSYNTSNLNSNRDQYQSHSNGWASRGARQRRGPHFY</sequence>
<feature type="compositionally biased region" description="Low complexity" evidence="1">
    <location>
        <begin position="1"/>
        <end position="17"/>
    </location>
</feature>
<dbReference type="InterPro" id="IPR045358">
    <property type="entry name" value="Ty3_capsid"/>
</dbReference>
<feature type="compositionally biased region" description="Low complexity" evidence="1">
    <location>
        <begin position="161"/>
        <end position="175"/>
    </location>
</feature>
<evidence type="ECO:0000256" key="1">
    <source>
        <dbReference type="SAM" id="MobiDB-lite"/>
    </source>
</evidence>
<accession>A0A8S2WI73</accession>
<feature type="region of interest" description="Disordered" evidence="1">
    <location>
        <begin position="1"/>
        <end position="32"/>
    </location>
</feature>
<feature type="compositionally biased region" description="Polar residues" evidence="1">
    <location>
        <begin position="18"/>
        <end position="32"/>
    </location>
</feature>
<evidence type="ECO:0000313" key="3">
    <source>
        <dbReference type="EMBL" id="CAF4439382.1"/>
    </source>
</evidence>
<feature type="compositionally biased region" description="Polar residues" evidence="1">
    <location>
        <begin position="382"/>
        <end position="403"/>
    </location>
</feature>
<dbReference type="EMBL" id="CAJOBC010096332">
    <property type="protein sequence ID" value="CAF4439382.1"/>
    <property type="molecule type" value="Genomic_DNA"/>
</dbReference>
<evidence type="ECO:0000259" key="2">
    <source>
        <dbReference type="Pfam" id="PF19259"/>
    </source>
</evidence>